<feature type="transmembrane region" description="Helical" evidence="2">
    <location>
        <begin position="284"/>
        <end position="302"/>
    </location>
</feature>
<dbReference type="PANTHER" id="PTHR30373:SF2">
    <property type="entry name" value="UPF0603 PROTEIN YGCG"/>
    <property type="match status" value="1"/>
</dbReference>
<comment type="caution">
    <text evidence="5">The sequence shown here is derived from an EMBL/GenBank/DDBJ whole genome shotgun (WGS) entry which is preliminary data.</text>
</comment>
<evidence type="ECO:0000256" key="3">
    <source>
        <dbReference type="SAM" id="SignalP"/>
    </source>
</evidence>
<dbReference type="Proteomes" id="UP000610203">
    <property type="component" value="Unassembled WGS sequence"/>
</dbReference>
<dbReference type="Gene3D" id="3.10.310.50">
    <property type="match status" value="1"/>
</dbReference>
<feature type="chain" id="PRO_5047164205" description="TPM domain-containing protein" evidence="3">
    <location>
        <begin position="26"/>
        <end position="401"/>
    </location>
</feature>
<dbReference type="RefSeq" id="WP_189586870.1">
    <property type="nucleotide sequence ID" value="NZ_BMZR01000009.1"/>
</dbReference>
<keyword evidence="6" id="KW-1185">Reference proteome</keyword>
<name>A0ABQ3GVK2_9GAMM</name>
<dbReference type="Pfam" id="PF04536">
    <property type="entry name" value="TPM_phosphatase"/>
    <property type="match status" value="1"/>
</dbReference>
<reference evidence="6" key="1">
    <citation type="journal article" date="2019" name="Int. J. Syst. Evol. Microbiol.">
        <title>The Global Catalogue of Microorganisms (GCM) 10K type strain sequencing project: providing services to taxonomists for standard genome sequencing and annotation.</title>
        <authorList>
            <consortium name="The Broad Institute Genomics Platform"/>
            <consortium name="The Broad Institute Genome Sequencing Center for Infectious Disease"/>
            <person name="Wu L."/>
            <person name="Ma J."/>
        </authorList>
    </citation>
    <scope>NUCLEOTIDE SEQUENCE [LARGE SCALE GENOMIC DNA]</scope>
    <source>
        <strain evidence="6">KCTC 42280</strain>
    </source>
</reference>
<feature type="region of interest" description="Disordered" evidence="1">
    <location>
        <begin position="92"/>
        <end position="118"/>
    </location>
</feature>
<evidence type="ECO:0000313" key="6">
    <source>
        <dbReference type="Proteomes" id="UP000610203"/>
    </source>
</evidence>
<keyword evidence="2" id="KW-0472">Membrane</keyword>
<evidence type="ECO:0000313" key="5">
    <source>
        <dbReference type="EMBL" id="GHD37877.1"/>
    </source>
</evidence>
<evidence type="ECO:0000259" key="4">
    <source>
        <dbReference type="Pfam" id="PF04536"/>
    </source>
</evidence>
<feature type="signal peptide" evidence="3">
    <location>
        <begin position="1"/>
        <end position="25"/>
    </location>
</feature>
<evidence type="ECO:0000256" key="1">
    <source>
        <dbReference type="SAM" id="MobiDB-lite"/>
    </source>
</evidence>
<gene>
    <name evidence="5" type="ORF">GCM10016272_26490</name>
</gene>
<keyword evidence="2" id="KW-0812">Transmembrane</keyword>
<proteinExistence type="predicted"/>
<dbReference type="InterPro" id="IPR007621">
    <property type="entry name" value="TPM_dom"/>
</dbReference>
<feature type="transmembrane region" description="Helical" evidence="2">
    <location>
        <begin position="314"/>
        <end position="339"/>
    </location>
</feature>
<keyword evidence="2" id="KW-1133">Transmembrane helix</keyword>
<feature type="domain" description="TPM" evidence="4">
    <location>
        <begin position="129"/>
        <end position="251"/>
    </location>
</feature>
<dbReference type="EMBL" id="BMZR01000009">
    <property type="protein sequence ID" value="GHD37877.1"/>
    <property type="molecule type" value="Genomic_DNA"/>
</dbReference>
<sequence length="401" mass="41198">MNHSKAILSVLLFTLSISSAPVLYAAPNDTAVATDSGSNSPSNLQNRSVEDLVAIAKAGDSNEAINDTVLGNEAINEAILGNDAINPNAASNEAVNSEKSAETRAPTKPPVQSNAESVDADKLILNSPVIDQANILNPQEKQRLEAQLRSIYQQGLAQAAVVIVPTTNGLPIFDYALQVAEKWQLGDKDIDDGLLIVVAVNDRDMYVLTGYGLEGVLPDAAVNRIIREDITPLFKQNNYGAGILAGVDAFKTRLTADPDVLARADAQAAERNVQQGSDELPSPIFLFIMAMIFGSFITNILGRVFGSIITASGFFAGSLALGGGFFMTLIMAIFIWLFLISRGGGGGKGGGGKGGRRRGGMIFLPGMGGGSGGGFGGGGFGGGGFGGGGGGFGGGGAGGSW</sequence>
<accession>A0ABQ3GVK2</accession>
<organism evidence="5 6">
    <name type="scientific">Psychrobacter glaciei</name>
    <dbReference type="NCBI Taxonomy" id="619771"/>
    <lineage>
        <taxon>Bacteria</taxon>
        <taxon>Pseudomonadati</taxon>
        <taxon>Pseudomonadota</taxon>
        <taxon>Gammaproteobacteria</taxon>
        <taxon>Moraxellales</taxon>
        <taxon>Moraxellaceae</taxon>
        <taxon>Psychrobacter</taxon>
    </lineage>
</organism>
<protein>
    <recommendedName>
        <fullName evidence="4">TPM domain-containing protein</fullName>
    </recommendedName>
</protein>
<keyword evidence="3" id="KW-0732">Signal</keyword>
<dbReference type="PANTHER" id="PTHR30373">
    <property type="entry name" value="UPF0603 PROTEIN YGCG"/>
    <property type="match status" value="1"/>
</dbReference>
<evidence type="ECO:0000256" key="2">
    <source>
        <dbReference type="SAM" id="Phobius"/>
    </source>
</evidence>